<name>A0A2L2BQ75_9MICO</name>
<feature type="transmembrane region" description="Helical" evidence="7">
    <location>
        <begin position="12"/>
        <end position="31"/>
    </location>
</feature>
<dbReference type="EMBL" id="CP026923">
    <property type="protein sequence ID" value="AVG23815.1"/>
    <property type="molecule type" value="Genomic_DNA"/>
</dbReference>
<evidence type="ECO:0000259" key="8">
    <source>
        <dbReference type="PROSITE" id="PS50928"/>
    </source>
</evidence>
<dbReference type="GO" id="GO:0005886">
    <property type="term" value="C:plasma membrane"/>
    <property type="evidence" value="ECO:0007669"/>
    <property type="project" value="UniProtKB-SubCell"/>
</dbReference>
<keyword evidence="4 7" id="KW-0812">Transmembrane</keyword>
<dbReference type="CDD" id="cd06261">
    <property type="entry name" value="TM_PBP2"/>
    <property type="match status" value="1"/>
</dbReference>
<evidence type="ECO:0000256" key="2">
    <source>
        <dbReference type="ARBA" id="ARBA00022448"/>
    </source>
</evidence>
<evidence type="ECO:0000256" key="4">
    <source>
        <dbReference type="ARBA" id="ARBA00022692"/>
    </source>
</evidence>
<dbReference type="InterPro" id="IPR000515">
    <property type="entry name" value="MetI-like"/>
</dbReference>
<keyword evidence="5 7" id="KW-1133">Transmembrane helix</keyword>
<dbReference type="RefSeq" id="WP_158665524.1">
    <property type="nucleotide sequence ID" value="NZ_CP026923.1"/>
</dbReference>
<evidence type="ECO:0000256" key="1">
    <source>
        <dbReference type="ARBA" id="ARBA00004651"/>
    </source>
</evidence>
<dbReference type="AlphaFoldDB" id="A0A2L2BQ75"/>
<protein>
    <submittedName>
        <fullName evidence="9">Peptide/nickel ABC permease</fullName>
    </submittedName>
</protein>
<dbReference type="PANTHER" id="PTHR43163">
    <property type="entry name" value="DIPEPTIDE TRANSPORT SYSTEM PERMEASE PROTEIN DPPB-RELATED"/>
    <property type="match status" value="1"/>
</dbReference>
<sequence>MQVRDYLIRRLALLPFIMLGVSIIVFTLTRFTGSPVGIYATPNMTPDEVAALEERYLLDRPIPVQYLAWLGGLLRGDLGWSGVSVAPVTEVIGSKIAATLELALAAGLIAVLAGIALGTVAGVRRNRWPDHGARFFSILGASTPTFWFGLLLLVPFYLWLGWFPLGRSTPEIYSSISHFTGMYSLDAILNGSPVAFLDALRHLVLPAIVLGFGAMAIIVRMMRSSMVEAMSEEYVDAARAKGLPERLVIRRHARRNAFVPTTTVIGLSFGFLLQGAVAVELIFRWPGLGQWVTSAILSGDQATIMAYVLITAFIFMTVNLAVDVAYAYLDRRVVLGG</sequence>
<dbReference type="Proteomes" id="UP000243077">
    <property type="component" value="Chromosome"/>
</dbReference>
<dbReference type="PROSITE" id="PS50928">
    <property type="entry name" value="ABC_TM1"/>
    <property type="match status" value="1"/>
</dbReference>
<evidence type="ECO:0000313" key="9">
    <source>
        <dbReference type="EMBL" id="AVG23815.1"/>
    </source>
</evidence>
<dbReference type="PANTHER" id="PTHR43163:SF6">
    <property type="entry name" value="DIPEPTIDE TRANSPORT SYSTEM PERMEASE PROTEIN DPPB-RELATED"/>
    <property type="match status" value="1"/>
</dbReference>
<accession>A0A2L2BQ75</accession>
<evidence type="ECO:0000256" key="6">
    <source>
        <dbReference type="ARBA" id="ARBA00023136"/>
    </source>
</evidence>
<keyword evidence="6 7" id="KW-0472">Membrane</keyword>
<comment type="subcellular location">
    <subcellularLocation>
        <location evidence="1 7">Cell membrane</location>
        <topology evidence="1 7">Multi-pass membrane protein</topology>
    </subcellularLocation>
</comment>
<feature type="transmembrane region" description="Helical" evidence="7">
    <location>
        <begin position="102"/>
        <end position="123"/>
    </location>
</feature>
<dbReference type="Pfam" id="PF00528">
    <property type="entry name" value="BPD_transp_1"/>
    <property type="match status" value="1"/>
</dbReference>
<dbReference type="GO" id="GO:0055085">
    <property type="term" value="P:transmembrane transport"/>
    <property type="evidence" value="ECO:0007669"/>
    <property type="project" value="InterPro"/>
</dbReference>
<dbReference type="InterPro" id="IPR045621">
    <property type="entry name" value="BPD_transp_1_N"/>
</dbReference>
<proteinExistence type="inferred from homology"/>
<feature type="transmembrane region" description="Helical" evidence="7">
    <location>
        <begin position="135"/>
        <end position="160"/>
    </location>
</feature>
<feature type="transmembrane region" description="Helical" evidence="7">
    <location>
        <begin position="304"/>
        <end position="329"/>
    </location>
</feature>
<dbReference type="Gene3D" id="1.10.3720.10">
    <property type="entry name" value="MetI-like"/>
    <property type="match status" value="1"/>
</dbReference>
<evidence type="ECO:0000313" key="10">
    <source>
        <dbReference type="Proteomes" id="UP000243077"/>
    </source>
</evidence>
<feature type="transmembrane region" description="Helical" evidence="7">
    <location>
        <begin position="257"/>
        <end position="284"/>
    </location>
</feature>
<keyword evidence="10" id="KW-1185">Reference proteome</keyword>
<gene>
    <name evidence="9" type="ORF">C3B54_11837</name>
</gene>
<comment type="similarity">
    <text evidence="7">Belongs to the binding-protein-dependent transport system permease family.</text>
</comment>
<dbReference type="SUPFAM" id="SSF161098">
    <property type="entry name" value="MetI-like"/>
    <property type="match status" value="1"/>
</dbReference>
<feature type="transmembrane region" description="Helical" evidence="7">
    <location>
        <begin position="203"/>
        <end position="222"/>
    </location>
</feature>
<evidence type="ECO:0000256" key="7">
    <source>
        <dbReference type="RuleBase" id="RU363032"/>
    </source>
</evidence>
<dbReference type="InterPro" id="IPR035906">
    <property type="entry name" value="MetI-like_sf"/>
</dbReference>
<evidence type="ECO:0000256" key="3">
    <source>
        <dbReference type="ARBA" id="ARBA00022475"/>
    </source>
</evidence>
<dbReference type="KEGG" id="psai:C3B54_11837"/>
<organism evidence="9 10">
    <name type="scientific">Pontimonas salivibrio</name>
    <dbReference type="NCBI Taxonomy" id="1159327"/>
    <lineage>
        <taxon>Bacteria</taxon>
        <taxon>Bacillati</taxon>
        <taxon>Actinomycetota</taxon>
        <taxon>Actinomycetes</taxon>
        <taxon>Micrococcales</taxon>
        <taxon>Microbacteriaceae</taxon>
        <taxon>Pontimonas</taxon>
    </lineage>
</organism>
<dbReference type="OrthoDB" id="9778910at2"/>
<dbReference type="Pfam" id="PF19300">
    <property type="entry name" value="BPD_transp_1_N"/>
    <property type="match status" value="1"/>
</dbReference>
<keyword evidence="3" id="KW-1003">Cell membrane</keyword>
<feature type="domain" description="ABC transmembrane type-1" evidence="8">
    <location>
        <begin position="96"/>
        <end position="326"/>
    </location>
</feature>
<reference evidence="9 10" key="1">
    <citation type="submission" date="2018-02" db="EMBL/GenBank/DDBJ databases">
        <title>Complete genome of the streamlined marine actinobacterium Pontimonas salivibrio CL-TW6 adapted to coastal planktonic lifestype.</title>
        <authorList>
            <person name="Cho B.C."/>
            <person name="Hardies S.C."/>
            <person name="Jang G.I."/>
            <person name="Hwang C.Y."/>
        </authorList>
    </citation>
    <scope>NUCLEOTIDE SEQUENCE [LARGE SCALE GENOMIC DNA]</scope>
    <source>
        <strain evidence="9 10">CL-TW6</strain>
    </source>
</reference>
<keyword evidence="2 7" id="KW-0813">Transport</keyword>
<evidence type="ECO:0000256" key="5">
    <source>
        <dbReference type="ARBA" id="ARBA00022989"/>
    </source>
</evidence>